<evidence type="ECO:0000313" key="10">
    <source>
        <dbReference type="Proteomes" id="UP001166191"/>
    </source>
</evidence>
<dbReference type="PANTHER" id="PTHR43808:SF31">
    <property type="entry name" value="N-ACETYL-L-CITRULLINE DEACETYLASE"/>
    <property type="match status" value="1"/>
</dbReference>
<comment type="cofactor">
    <cofactor evidence="1">
        <name>Zn(2+)</name>
        <dbReference type="ChEBI" id="CHEBI:29105"/>
    </cofactor>
</comment>
<keyword evidence="7" id="KW-0170">Cobalt</keyword>
<evidence type="ECO:0000256" key="8">
    <source>
        <dbReference type="SAM" id="SignalP"/>
    </source>
</evidence>
<proteinExistence type="inferred from homology"/>
<reference evidence="9" key="1">
    <citation type="submission" date="2021-06" db="EMBL/GenBank/DDBJ databases">
        <title>Paracoccus bacterium XHP0099 sp. nov., isolated from the surface waters of the Yellow Sea.</title>
        <authorList>
            <person name="Xue H."/>
            <person name="Zhang D."/>
        </authorList>
    </citation>
    <scope>NUCLEOTIDE SEQUENCE</scope>
    <source>
        <strain evidence="9">XHP0099</strain>
    </source>
</reference>
<dbReference type="PANTHER" id="PTHR43808">
    <property type="entry name" value="ACETYLORNITHINE DEACETYLASE"/>
    <property type="match status" value="1"/>
</dbReference>
<keyword evidence="3" id="KW-0645">Protease</keyword>
<evidence type="ECO:0000313" key="9">
    <source>
        <dbReference type="EMBL" id="MBU3030340.1"/>
    </source>
</evidence>
<keyword evidence="10" id="KW-1185">Reference proteome</keyword>
<evidence type="ECO:0000256" key="2">
    <source>
        <dbReference type="ARBA" id="ARBA00006247"/>
    </source>
</evidence>
<evidence type="ECO:0000256" key="4">
    <source>
        <dbReference type="ARBA" id="ARBA00022801"/>
    </source>
</evidence>
<keyword evidence="9" id="KW-0224">Dipeptidase</keyword>
<dbReference type="GO" id="GO:0016805">
    <property type="term" value="F:dipeptidase activity"/>
    <property type="evidence" value="ECO:0007669"/>
    <property type="project" value="UniProtKB-KW"/>
</dbReference>
<feature type="chain" id="PRO_5046425905" evidence="8">
    <location>
        <begin position="25"/>
        <end position="575"/>
    </location>
</feature>
<dbReference type="EMBL" id="JAHKNG010000013">
    <property type="protein sequence ID" value="MBU3030340.1"/>
    <property type="molecule type" value="Genomic_DNA"/>
</dbReference>
<accession>A0ABS6AL10</accession>
<evidence type="ECO:0000256" key="7">
    <source>
        <dbReference type="ARBA" id="ARBA00023285"/>
    </source>
</evidence>
<dbReference type="InterPro" id="IPR010964">
    <property type="entry name" value="M20A_pepV-rel"/>
</dbReference>
<dbReference type="RefSeq" id="WP_216033019.1">
    <property type="nucleotide sequence ID" value="NZ_JAHKNG010000013.1"/>
</dbReference>
<keyword evidence="4 9" id="KW-0378">Hydrolase</keyword>
<organism evidence="9 10">
    <name type="scientific">Paracoccus marinaquae</name>
    <dbReference type="NCBI Taxonomy" id="2841926"/>
    <lineage>
        <taxon>Bacteria</taxon>
        <taxon>Pseudomonadati</taxon>
        <taxon>Pseudomonadota</taxon>
        <taxon>Alphaproteobacteria</taxon>
        <taxon>Rhodobacterales</taxon>
        <taxon>Paracoccaceae</taxon>
        <taxon>Paracoccus</taxon>
    </lineage>
</organism>
<protein>
    <submittedName>
        <fullName evidence="9">Dipeptidase</fullName>
        <ecNumber evidence="9">3.4.13.-</ecNumber>
    </submittedName>
</protein>
<name>A0ABS6AL10_9RHOB</name>
<keyword evidence="6" id="KW-0482">Metalloprotease</keyword>
<dbReference type="InterPro" id="IPR002933">
    <property type="entry name" value="Peptidase_M20"/>
</dbReference>
<comment type="caution">
    <text evidence="9">The sequence shown here is derived from an EMBL/GenBank/DDBJ whole genome shotgun (WGS) entry which is preliminary data.</text>
</comment>
<evidence type="ECO:0000256" key="5">
    <source>
        <dbReference type="ARBA" id="ARBA00022833"/>
    </source>
</evidence>
<dbReference type="NCBIfam" id="TIGR01887">
    <property type="entry name" value="dipeptidaselike"/>
    <property type="match status" value="1"/>
</dbReference>
<dbReference type="Proteomes" id="UP001166191">
    <property type="component" value="Unassembled WGS sequence"/>
</dbReference>
<dbReference type="Pfam" id="PF01546">
    <property type="entry name" value="Peptidase_M20"/>
    <property type="match status" value="1"/>
</dbReference>
<keyword evidence="5" id="KW-0862">Zinc</keyword>
<evidence type="ECO:0000256" key="6">
    <source>
        <dbReference type="ARBA" id="ARBA00023049"/>
    </source>
</evidence>
<feature type="signal peptide" evidence="8">
    <location>
        <begin position="1"/>
        <end position="24"/>
    </location>
</feature>
<gene>
    <name evidence="9" type="ORF">KNW02_09430</name>
</gene>
<dbReference type="InterPro" id="IPR050072">
    <property type="entry name" value="Peptidase_M20A"/>
</dbReference>
<evidence type="ECO:0000256" key="3">
    <source>
        <dbReference type="ARBA" id="ARBA00022670"/>
    </source>
</evidence>
<evidence type="ECO:0000256" key="1">
    <source>
        <dbReference type="ARBA" id="ARBA00001947"/>
    </source>
</evidence>
<dbReference type="NCBIfam" id="NF004809">
    <property type="entry name" value="PRK06156.1"/>
    <property type="match status" value="1"/>
</dbReference>
<keyword evidence="8" id="KW-0732">Signal</keyword>
<dbReference type="EC" id="3.4.13.-" evidence="9"/>
<comment type="similarity">
    <text evidence="2">Belongs to the peptidase M20A family.</text>
</comment>
<sequence>MTRNLTALCATPLLVCGLSLPAMAQESPAAADLAALVARYSGAEFDSFDAFLDAVQEQGVAGVAEARTAVEAGTHGPDQLKLLARMLGVYNRVVNEDDALQLLAELVAIESHQSADYPEQHENPAFIAMGEKIGATAAAFGLNLRNVDGRIFEVTLDGPSEDVFGILTHSDVVPVLSREWQTEGGATIDPFQMTVEGNRIYGRGTLDDKGSIATGLYAMKAIRDSGLPLGRDIRLMIETTEEIGGSAMEYYLEQQPAPDYNIVLDSRYPAVTAEKGPGTISARFPVVEAFGALVITGLTGSAAANQIPETAIAEISADDAAGVARQLNDAAPAFIAANGGDFSIGAEAGDGLVTLTVTGVSAHASQPETGVNPVPRLAAFLLQSGLEPADNHYLQAIRYIDGAYGLDYLAGGLGVGYADDFMGPLTVSPTYFNEADGVLTMAVNLRAPRHADKDFEAVQADIQTALEAWKGSSGSPAEIEVSLRNWMYRDPEGAWLSLLLEIFGETTGLPSEPTSTAGSTTAKLLPNAVNFGPNMPGDKYLGHTRGEFKRLDAFQFDLQMFTEMMARMSNLDSLE</sequence>